<keyword evidence="2" id="KW-1185">Reference proteome</keyword>
<dbReference type="HOGENOM" id="CLU_2594437_0_0_1"/>
<accession>M1DV92</accession>
<dbReference type="EnsemblPlants" id="PGSC0003DMT400094959">
    <property type="protein sequence ID" value="PGSC0003DMT400094959"/>
    <property type="gene ID" value="PGSC0003DMG400044530"/>
</dbReference>
<reference evidence="2" key="1">
    <citation type="journal article" date="2011" name="Nature">
        <title>Genome sequence and analysis of the tuber crop potato.</title>
        <authorList>
            <consortium name="The Potato Genome Sequencing Consortium"/>
        </authorList>
    </citation>
    <scope>NUCLEOTIDE SEQUENCE [LARGE SCALE GENOMIC DNA]</scope>
    <source>
        <strain evidence="2">cv. DM1-3 516 R44</strain>
    </source>
</reference>
<proteinExistence type="predicted"/>
<reference evidence="1" key="2">
    <citation type="submission" date="2015-06" db="UniProtKB">
        <authorList>
            <consortium name="EnsemblPlants"/>
        </authorList>
    </citation>
    <scope>IDENTIFICATION</scope>
    <source>
        <strain evidence="1">DM1-3 516 R44</strain>
    </source>
</reference>
<dbReference type="Proteomes" id="UP000011115">
    <property type="component" value="Unassembled WGS sequence"/>
</dbReference>
<dbReference type="AlphaFoldDB" id="M1DV92"/>
<dbReference type="PaxDb" id="4113-PGSC0003DMT400094959"/>
<evidence type="ECO:0000313" key="1">
    <source>
        <dbReference type="EnsemblPlants" id="PGSC0003DMT400094959"/>
    </source>
</evidence>
<name>M1DV92_SOLTU</name>
<organism evidence="1 2">
    <name type="scientific">Solanum tuberosum</name>
    <name type="common">Potato</name>
    <dbReference type="NCBI Taxonomy" id="4113"/>
    <lineage>
        <taxon>Eukaryota</taxon>
        <taxon>Viridiplantae</taxon>
        <taxon>Streptophyta</taxon>
        <taxon>Embryophyta</taxon>
        <taxon>Tracheophyta</taxon>
        <taxon>Spermatophyta</taxon>
        <taxon>Magnoliopsida</taxon>
        <taxon>eudicotyledons</taxon>
        <taxon>Gunneridae</taxon>
        <taxon>Pentapetalae</taxon>
        <taxon>asterids</taxon>
        <taxon>lamiids</taxon>
        <taxon>Solanales</taxon>
        <taxon>Solanaceae</taxon>
        <taxon>Solanoideae</taxon>
        <taxon>Solaneae</taxon>
        <taxon>Solanum</taxon>
    </lineage>
</organism>
<protein>
    <submittedName>
        <fullName evidence="1">Uncharacterized protein</fullName>
    </submittedName>
</protein>
<dbReference type="Gramene" id="PGSC0003DMT400094959">
    <property type="protein sequence ID" value="PGSC0003DMT400094959"/>
    <property type="gene ID" value="PGSC0003DMG400044530"/>
</dbReference>
<dbReference type="InParanoid" id="M1DV92"/>
<sequence>MSLIFGTVEIPDDLSIDILAHFDVPPDTTRDKVYGLRRKIKDTNRKKGTKQLKKRRKASLIIAKSIRYWVDMGSAREREF</sequence>
<evidence type="ECO:0000313" key="2">
    <source>
        <dbReference type="Proteomes" id="UP000011115"/>
    </source>
</evidence>